<keyword evidence="5 8" id="KW-0812">Transmembrane</keyword>
<dbReference type="Pfam" id="PF08019">
    <property type="entry name" value="EptA_B_N"/>
    <property type="match status" value="1"/>
</dbReference>
<keyword evidence="12" id="KW-1185">Reference proteome</keyword>
<keyword evidence="3" id="KW-0997">Cell inner membrane</keyword>
<protein>
    <submittedName>
        <fullName evidence="11">Phosphoethanolamine transferase</fullName>
        <ecNumber evidence="11">2.7.-.-</ecNumber>
    </submittedName>
</protein>
<comment type="subcellular location">
    <subcellularLocation>
        <location evidence="1">Cell inner membrane</location>
        <topology evidence="1">Multi-pass membrane protein</topology>
    </subcellularLocation>
</comment>
<reference evidence="12" key="1">
    <citation type="journal article" date="2019" name="Int. J. Syst. Evol. Microbiol.">
        <title>The Global Catalogue of Microorganisms (GCM) 10K type strain sequencing project: providing services to taxonomists for standard genome sequencing and annotation.</title>
        <authorList>
            <consortium name="The Broad Institute Genomics Platform"/>
            <consortium name="The Broad Institute Genome Sequencing Center for Infectious Disease"/>
            <person name="Wu L."/>
            <person name="Ma J."/>
        </authorList>
    </citation>
    <scope>NUCLEOTIDE SEQUENCE [LARGE SCALE GENOMIC DNA]</scope>
    <source>
        <strain evidence="12">NBRC 111756</strain>
    </source>
</reference>
<evidence type="ECO:0000256" key="8">
    <source>
        <dbReference type="SAM" id="Phobius"/>
    </source>
</evidence>
<name>A0ABW1ZUB7_9GAMM</name>
<feature type="transmembrane region" description="Helical" evidence="8">
    <location>
        <begin position="53"/>
        <end position="71"/>
    </location>
</feature>
<feature type="domain" description="Phosphoethanolamine transferase N-terminal" evidence="10">
    <location>
        <begin position="64"/>
        <end position="210"/>
    </location>
</feature>
<keyword evidence="4 11" id="KW-0808">Transferase</keyword>
<evidence type="ECO:0000259" key="10">
    <source>
        <dbReference type="Pfam" id="PF08019"/>
    </source>
</evidence>
<gene>
    <name evidence="11" type="ORF">ACFQDL_01480</name>
</gene>
<evidence type="ECO:0000256" key="3">
    <source>
        <dbReference type="ARBA" id="ARBA00022519"/>
    </source>
</evidence>
<feature type="transmembrane region" description="Helical" evidence="8">
    <location>
        <begin position="125"/>
        <end position="149"/>
    </location>
</feature>
<dbReference type="Pfam" id="PF00884">
    <property type="entry name" value="Sulfatase"/>
    <property type="match status" value="1"/>
</dbReference>
<dbReference type="EMBL" id="JBHSWE010000001">
    <property type="protein sequence ID" value="MFC6668924.1"/>
    <property type="molecule type" value="Genomic_DNA"/>
</dbReference>
<dbReference type="InterPro" id="IPR000917">
    <property type="entry name" value="Sulfatase_N"/>
</dbReference>
<dbReference type="InterPro" id="IPR017850">
    <property type="entry name" value="Alkaline_phosphatase_core_sf"/>
</dbReference>
<evidence type="ECO:0000259" key="9">
    <source>
        <dbReference type="Pfam" id="PF00884"/>
    </source>
</evidence>
<dbReference type="RefSeq" id="WP_379907479.1">
    <property type="nucleotide sequence ID" value="NZ_JBHSWE010000001.1"/>
</dbReference>
<evidence type="ECO:0000313" key="11">
    <source>
        <dbReference type="EMBL" id="MFC6668924.1"/>
    </source>
</evidence>
<evidence type="ECO:0000256" key="7">
    <source>
        <dbReference type="ARBA" id="ARBA00023136"/>
    </source>
</evidence>
<dbReference type="EC" id="2.7.-.-" evidence="11"/>
<keyword evidence="6 8" id="KW-1133">Transmembrane helix</keyword>
<evidence type="ECO:0000256" key="6">
    <source>
        <dbReference type="ARBA" id="ARBA00022989"/>
    </source>
</evidence>
<feature type="transmembrane region" description="Helical" evidence="8">
    <location>
        <begin position="21"/>
        <end position="41"/>
    </location>
</feature>
<dbReference type="CDD" id="cd16017">
    <property type="entry name" value="LptA"/>
    <property type="match status" value="1"/>
</dbReference>
<dbReference type="Proteomes" id="UP001596422">
    <property type="component" value="Unassembled WGS sequence"/>
</dbReference>
<sequence>MTKSEPAGWKRLRPTLTASQFRLLLCATLVLFYNAPLWRLVSSQPSSGPLTRLLFIAAFFTLLVALYQIFLTLIGHRRLLKPLAIFILLSASAVSYFMQSYGILIDKSMVQNLFETNVGEAAELLSLPLLGHLLLYGLLPSVLVLGVRIRQRSCGTELKSGVLSLSLCLVVIGLNAALLFKDYSSLFRNNRQVRNLAVPSNYLYYGSRYLFGAYDPVDVPLQVLGEDARVIEPAAERERQKLLILVVGETARAANFGLNGYARDTTPRLRQESVIHFDQAASCGTSTAESLPCMFSLNGRSDYDKGAERHRENLLDVLRHAGIGVLWRDNNSGCKGVCDRVESQPAQLFDTAEFCGDSECYDETMLTALNDYLNSSPDDKVMVLHQKGSHGPAYYLRYPRRFEQFTPVCDSNQLQACSEAAIRNAYDNSILYTDYFLSRVIGFLKQRQDRYDTAMLYMSDHGESLGEGNIYLHGMPYLLAPSEQTHIPFVVWLSRSLAQRDDINTQCLHGLRDSAVSHDNLVHSVLGLMNVRTEVYDPSLDIFRGCRRAPEDLARDDPAVGQGPA</sequence>
<dbReference type="InterPro" id="IPR040423">
    <property type="entry name" value="PEA_transferase"/>
</dbReference>
<dbReference type="InterPro" id="IPR058130">
    <property type="entry name" value="PEA_transf_C"/>
</dbReference>
<organism evidence="11 12">
    <name type="scientific">Marinobacterium aestuariivivens</name>
    <dbReference type="NCBI Taxonomy" id="1698799"/>
    <lineage>
        <taxon>Bacteria</taxon>
        <taxon>Pseudomonadati</taxon>
        <taxon>Pseudomonadota</taxon>
        <taxon>Gammaproteobacteria</taxon>
        <taxon>Oceanospirillales</taxon>
        <taxon>Oceanospirillaceae</taxon>
        <taxon>Marinobacterium</taxon>
    </lineage>
</organism>
<comment type="caution">
    <text evidence="11">The sequence shown here is derived from an EMBL/GenBank/DDBJ whole genome shotgun (WGS) entry which is preliminary data.</text>
</comment>
<keyword evidence="7 8" id="KW-0472">Membrane</keyword>
<dbReference type="InterPro" id="IPR012549">
    <property type="entry name" value="EptA-like_N"/>
</dbReference>
<keyword evidence="2" id="KW-1003">Cell membrane</keyword>
<evidence type="ECO:0000313" key="12">
    <source>
        <dbReference type="Proteomes" id="UP001596422"/>
    </source>
</evidence>
<dbReference type="GO" id="GO:0016740">
    <property type="term" value="F:transferase activity"/>
    <property type="evidence" value="ECO:0007669"/>
    <property type="project" value="UniProtKB-KW"/>
</dbReference>
<feature type="transmembrane region" description="Helical" evidence="8">
    <location>
        <begin position="83"/>
        <end position="105"/>
    </location>
</feature>
<dbReference type="Gene3D" id="3.40.720.10">
    <property type="entry name" value="Alkaline Phosphatase, subunit A"/>
    <property type="match status" value="1"/>
</dbReference>
<evidence type="ECO:0000256" key="5">
    <source>
        <dbReference type="ARBA" id="ARBA00022692"/>
    </source>
</evidence>
<dbReference type="SUPFAM" id="SSF53649">
    <property type="entry name" value="Alkaline phosphatase-like"/>
    <property type="match status" value="1"/>
</dbReference>
<dbReference type="NCBIfam" id="NF028537">
    <property type="entry name" value="P_eth_NH2_trans"/>
    <property type="match status" value="1"/>
</dbReference>
<dbReference type="PANTHER" id="PTHR30443">
    <property type="entry name" value="INNER MEMBRANE PROTEIN"/>
    <property type="match status" value="1"/>
</dbReference>
<accession>A0ABW1ZUB7</accession>
<evidence type="ECO:0000256" key="1">
    <source>
        <dbReference type="ARBA" id="ARBA00004429"/>
    </source>
</evidence>
<evidence type="ECO:0000256" key="4">
    <source>
        <dbReference type="ARBA" id="ARBA00022679"/>
    </source>
</evidence>
<dbReference type="PANTHER" id="PTHR30443:SF0">
    <property type="entry name" value="PHOSPHOETHANOLAMINE TRANSFERASE EPTA"/>
    <property type="match status" value="1"/>
</dbReference>
<proteinExistence type="predicted"/>
<feature type="domain" description="Sulfatase N-terminal" evidence="9">
    <location>
        <begin position="242"/>
        <end position="531"/>
    </location>
</feature>
<evidence type="ECO:0000256" key="2">
    <source>
        <dbReference type="ARBA" id="ARBA00022475"/>
    </source>
</evidence>
<feature type="transmembrane region" description="Helical" evidence="8">
    <location>
        <begin position="161"/>
        <end position="180"/>
    </location>
</feature>